<dbReference type="PaxDb" id="3880-AET03840"/>
<gene>
    <name evidence="2" type="ordered locus">MTR_8g076330</name>
</gene>
<evidence type="ECO:0000313" key="4">
    <source>
        <dbReference type="Proteomes" id="UP000002051"/>
    </source>
</evidence>
<dbReference type="InterPro" id="IPR026960">
    <property type="entry name" value="RVT-Znf"/>
</dbReference>
<keyword evidence="4" id="KW-1185">Reference proteome</keyword>
<accession>G7LD09</accession>
<dbReference type="Pfam" id="PF13966">
    <property type="entry name" value="zf-RVT"/>
    <property type="match status" value="1"/>
</dbReference>
<protein>
    <recommendedName>
        <fullName evidence="1">Reverse transcriptase zinc-binding domain-containing protein</fullName>
    </recommendedName>
</protein>
<reference evidence="2 4" key="1">
    <citation type="journal article" date="2011" name="Nature">
        <title>The Medicago genome provides insight into the evolution of rhizobial symbioses.</title>
        <authorList>
            <person name="Young N.D."/>
            <person name="Debelle F."/>
            <person name="Oldroyd G.E."/>
            <person name="Geurts R."/>
            <person name="Cannon S.B."/>
            <person name="Udvardi M.K."/>
            <person name="Benedito V.A."/>
            <person name="Mayer K.F."/>
            <person name="Gouzy J."/>
            <person name="Schoof H."/>
            <person name="Van de Peer Y."/>
            <person name="Proost S."/>
            <person name="Cook D.R."/>
            <person name="Meyers B.C."/>
            <person name="Spannagl M."/>
            <person name="Cheung F."/>
            <person name="De Mita S."/>
            <person name="Krishnakumar V."/>
            <person name="Gundlach H."/>
            <person name="Zhou S."/>
            <person name="Mudge J."/>
            <person name="Bharti A.K."/>
            <person name="Murray J.D."/>
            <person name="Naoumkina M.A."/>
            <person name="Rosen B."/>
            <person name="Silverstein K.A."/>
            <person name="Tang H."/>
            <person name="Rombauts S."/>
            <person name="Zhao P.X."/>
            <person name="Zhou P."/>
            <person name="Barbe V."/>
            <person name="Bardou P."/>
            <person name="Bechner M."/>
            <person name="Bellec A."/>
            <person name="Berger A."/>
            <person name="Berges H."/>
            <person name="Bidwell S."/>
            <person name="Bisseling T."/>
            <person name="Choisne N."/>
            <person name="Couloux A."/>
            <person name="Denny R."/>
            <person name="Deshpande S."/>
            <person name="Dai X."/>
            <person name="Doyle J.J."/>
            <person name="Dudez A.M."/>
            <person name="Farmer A.D."/>
            <person name="Fouteau S."/>
            <person name="Franken C."/>
            <person name="Gibelin C."/>
            <person name="Gish J."/>
            <person name="Goldstein S."/>
            <person name="Gonzalez A.J."/>
            <person name="Green P.J."/>
            <person name="Hallab A."/>
            <person name="Hartog M."/>
            <person name="Hua A."/>
            <person name="Humphray S.J."/>
            <person name="Jeong D.H."/>
            <person name="Jing Y."/>
            <person name="Jocker A."/>
            <person name="Kenton S.M."/>
            <person name="Kim D.J."/>
            <person name="Klee K."/>
            <person name="Lai H."/>
            <person name="Lang C."/>
            <person name="Lin S."/>
            <person name="Macmil S.L."/>
            <person name="Magdelenat G."/>
            <person name="Matthews L."/>
            <person name="McCorrison J."/>
            <person name="Monaghan E.L."/>
            <person name="Mun J.H."/>
            <person name="Najar F.Z."/>
            <person name="Nicholson C."/>
            <person name="Noirot C."/>
            <person name="O'Bleness M."/>
            <person name="Paule C.R."/>
            <person name="Poulain J."/>
            <person name="Prion F."/>
            <person name="Qin B."/>
            <person name="Qu C."/>
            <person name="Retzel E.F."/>
            <person name="Riddle C."/>
            <person name="Sallet E."/>
            <person name="Samain S."/>
            <person name="Samson N."/>
            <person name="Sanders I."/>
            <person name="Saurat O."/>
            <person name="Scarpelli C."/>
            <person name="Schiex T."/>
            <person name="Segurens B."/>
            <person name="Severin A.J."/>
            <person name="Sherrier D.J."/>
            <person name="Shi R."/>
            <person name="Sims S."/>
            <person name="Singer S.R."/>
            <person name="Sinharoy S."/>
            <person name="Sterck L."/>
            <person name="Viollet A."/>
            <person name="Wang B.B."/>
            <person name="Wang K."/>
            <person name="Wang M."/>
            <person name="Wang X."/>
            <person name="Warfsmann J."/>
            <person name="Weissenbach J."/>
            <person name="White D.D."/>
            <person name="White J.D."/>
            <person name="Wiley G.B."/>
            <person name="Wincker P."/>
            <person name="Xing Y."/>
            <person name="Yang L."/>
            <person name="Yao Z."/>
            <person name="Ying F."/>
            <person name="Zhai J."/>
            <person name="Zhou L."/>
            <person name="Zuber A."/>
            <person name="Denarie J."/>
            <person name="Dixon R.A."/>
            <person name="May G.D."/>
            <person name="Schwartz D.C."/>
            <person name="Rogers J."/>
            <person name="Quetier F."/>
            <person name="Town C.D."/>
            <person name="Roe B.A."/>
        </authorList>
    </citation>
    <scope>NUCLEOTIDE SEQUENCE [LARGE SCALE GENOMIC DNA]</scope>
    <source>
        <strain evidence="2">A17</strain>
        <strain evidence="3 4">cv. Jemalong A17</strain>
    </source>
</reference>
<dbReference type="EMBL" id="CM001224">
    <property type="protein sequence ID" value="AET03840.1"/>
    <property type="molecule type" value="Genomic_DNA"/>
</dbReference>
<dbReference type="Proteomes" id="UP000002051">
    <property type="component" value="Chromosome 8"/>
</dbReference>
<reference evidence="3" key="3">
    <citation type="submission" date="2015-04" db="UniProtKB">
        <authorList>
            <consortium name="EnsemblPlants"/>
        </authorList>
    </citation>
    <scope>IDENTIFICATION</scope>
    <source>
        <strain evidence="3">cv. Jemalong A17</strain>
    </source>
</reference>
<sequence>MTFSSIFICKFNNNHKNVDRSNMKLTKYVLHHRGVNVSAICPCCNRKDESIPHCLILCPRAVAVWSGCEFPNVSSLCINNPSSNMRDIIQMLLSKIGSVAPIIMWNLSCTRNKLVFDGIQLIVRTAVSAVYAQLQVSHWLGPLMKYAANMVITNPEIHALMIGIKLCWEAGYKKLGNSCADILAKQGTNQSESLVMVHQPLSCLSLALLADATRVSFIRT</sequence>
<organism evidence="2 4">
    <name type="scientific">Medicago truncatula</name>
    <name type="common">Barrel medic</name>
    <name type="synonym">Medicago tribuloides</name>
    <dbReference type="NCBI Taxonomy" id="3880"/>
    <lineage>
        <taxon>Eukaryota</taxon>
        <taxon>Viridiplantae</taxon>
        <taxon>Streptophyta</taxon>
        <taxon>Embryophyta</taxon>
        <taxon>Tracheophyta</taxon>
        <taxon>Spermatophyta</taxon>
        <taxon>Magnoliopsida</taxon>
        <taxon>eudicotyledons</taxon>
        <taxon>Gunneridae</taxon>
        <taxon>Pentapetalae</taxon>
        <taxon>rosids</taxon>
        <taxon>fabids</taxon>
        <taxon>Fabales</taxon>
        <taxon>Fabaceae</taxon>
        <taxon>Papilionoideae</taxon>
        <taxon>50 kb inversion clade</taxon>
        <taxon>NPAAA clade</taxon>
        <taxon>Hologalegina</taxon>
        <taxon>IRL clade</taxon>
        <taxon>Trifolieae</taxon>
        <taxon>Medicago</taxon>
    </lineage>
</organism>
<feature type="domain" description="Reverse transcriptase zinc-binding" evidence="1">
    <location>
        <begin position="25"/>
        <end position="65"/>
    </location>
</feature>
<dbReference type="HOGENOM" id="CLU_1257748_0_0_1"/>
<evidence type="ECO:0000313" key="3">
    <source>
        <dbReference type="EnsemblPlants" id="AET03840"/>
    </source>
</evidence>
<dbReference type="EnsemblPlants" id="AET03840">
    <property type="protein sequence ID" value="AET03840"/>
    <property type="gene ID" value="MTR_8g076330"/>
</dbReference>
<name>G7LD09_MEDTR</name>
<dbReference type="AlphaFoldDB" id="G7LD09"/>
<proteinExistence type="predicted"/>
<evidence type="ECO:0000259" key="1">
    <source>
        <dbReference type="Pfam" id="PF13966"/>
    </source>
</evidence>
<evidence type="ECO:0000313" key="2">
    <source>
        <dbReference type="EMBL" id="AET03840.1"/>
    </source>
</evidence>
<reference evidence="2 4" key="2">
    <citation type="journal article" date="2014" name="BMC Genomics">
        <title>An improved genome release (version Mt4.0) for the model legume Medicago truncatula.</title>
        <authorList>
            <person name="Tang H."/>
            <person name="Krishnakumar V."/>
            <person name="Bidwell S."/>
            <person name="Rosen B."/>
            <person name="Chan A."/>
            <person name="Zhou S."/>
            <person name="Gentzbittel L."/>
            <person name="Childs K.L."/>
            <person name="Yandell M."/>
            <person name="Gundlach H."/>
            <person name="Mayer K.F."/>
            <person name="Schwartz D.C."/>
            <person name="Town C.D."/>
        </authorList>
    </citation>
    <scope>GENOME REANNOTATION</scope>
    <source>
        <strain evidence="3 4">cv. Jemalong A17</strain>
    </source>
</reference>